<organism evidence="1 2">
    <name type="scientific">Pseudomonas fluorescens</name>
    <dbReference type="NCBI Taxonomy" id="294"/>
    <lineage>
        <taxon>Bacteria</taxon>
        <taxon>Pseudomonadati</taxon>
        <taxon>Pseudomonadota</taxon>
        <taxon>Gammaproteobacteria</taxon>
        <taxon>Pseudomonadales</taxon>
        <taxon>Pseudomonadaceae</taxon>
        <taxon>Pseudomonas</taxon>
    </lineage>
</organism>
<sequence>MTSEQFAYWLQGFVELNPTLERPTPEQWKSIAEHLKTVFVKITPPVHVVGPAIAGPARQPSYEESLRQLMRKDGTSPIWPHNPILVTC</sequence>
<name>A0A8B4I408_PSEFL</name>
<evidence type="ECO:0000313" key="2">
    <source>
        <dbReference type="Proteomes" id="UP000248640"/>
    </source>
</evidence>
<reference evidence="1 2" key="1">
    <citation type="submission" date="2018-06" db="EMBL/GenBank/DDBJ databases">
        <authorList>
            <consortium name="Pathogen Informatics"/>
            <person name="Doyle S."/>
        </authorList>
    </citation>
    <scope>NUCLEOTIDE SEQUENCE [LARGE SCALE GENOMIC DNA]</scope>
    <source>
        <strain evidence="1 2">NCTC10038</strain>
    </source>
</reference>
<dbReference type="Proteomes" id="UP000248640">
    <property type="component" value="Chromosome 1"/>
</dbReference>
<dbReference type="GeneID" id="61637667"/>
<dbReference type="RefSeq" id="WP_053254944.1">
    <property type="nucleotide sequence ID" value="NZ_CBCRXZ010000015.1"/>
</dbReference>
<dbReference type="EMBL" id="LS483372">
    <property type="protein sequence ID" value="SQF90298.1"/>
    <property type="molecule type" value="Genomic_DNA"/>
</dbReference>
<proteinExistence type="predicted"/>
<protein>
    <submittedName>
        <fullName evidence="1">Uncharacterized protein</fullName>
    </submittedName>
</protein>
<evidence type="ECO:0000313" key="1">
    <source>
        <dbReference type="EMBL" id="SQF90298.1"/>
    </source>
</evidence>
<dbReference type="AlphaFoldDB" id="A0A8B4I408"/>
<accession>A0A8B4I408</accession>
<gene>
    <name evidence="1" type="ORF">NCTC10038_01695</name>
</gene>